<comment type="subcellular location">
    <subcellularLocation>
        <location evidence="1">Membrane</location>
        <topology evidence="1">Multi-pass membrane protein</topology>
    </subcellularLocation>
</comment>
<feature type="domain" description="NfeD-like C-terminal" evidence="5">
    <location>
        <begin position="7"/>
        <end position="62"/>
    </location>
</feature>
<comment type="caution">
    <text evidence="6">The sequence shown here is derived from an EMBL/GenBank/DDBJ whole genome shotgun (WGS) entry which is preliminary data.</text>
</comment>
<dbReference type="PANTHER" id="PTHR33507:SF4">
    <property type="entry name" value="NODULATION COMPETITIVENESS PROTEIN NFED"/>
    <property type="match status" value="1"/>
</dbReference>
<organism evidence="6">
    <name type="scientific">marine sediment metagenome</name>
    <dbReference type="NCBI Taxonomy" id="412755"/>
    <lineage>
        <taxon>unclassified sequences</taxon>
        <taxon>metagenomes</taxon>
        <taxon>ecological metagenomes</taxon>
    </lineage>
</organism>
<dbReference type="EMBL" id="BARU01032523">
    <property type="protein sequence ID" value="GAH72053.1"/>
    <property type="molecule type" value="Genomic_DNA"/>
</dbReference>
<evidence type="ECO:0000256" key="4">
    <source>
        <dbReference type="ARBA" id="ARBA00023136"/>
    </source>
</evidence>
<keyword evidence="2" id="KW-0812">Transmembrane</keyword>
<proteinExistence type="predicted"/>
<evidence type="ECO:0000313" key="6">
    <source>
        <dbReference type="EMBL" id="GAH72053.1"/>
    </source>
</evidence>
<dbReference type="AlphaFoldDB" id="X1JQI2"/>
<reference evidence="6" key="1">
    <citation type="journal article" date="2014" name="Front. Microbiol.">
        <title>High frequency of phylogenetically diverse reductive dehalogenase-homologous genes in deep subseafloor sedimentary metagenomes.</title>
        <authorList>
            <person name="Kawai M."/>
            <person name="Futagami T."/>
            <person name="Toyoda A."/>
            <person name="Takaki Y."/>
            <person name="Nishi S."/>
            <person name="Hori S."/>
            <person name="Arai W."/>
            <person name="Tsubouchi T."/>
            <person name="Morono Y."/>
            <person name="Uchiyama I."/>
            <person name="Ito T."/>
            <person name="Fujiyama A."/>
            <person name="Inagaki F."/>
            <person name="Takami H."/>
        </authorList>
    </citation>
    <scope>NUCLEOTIDE SEQUENCE</scope>
    <source>
        <strain evidence="6">Expedition CK06-06</strain>
    </source>
</reference>
<dbReference type="PANTHER" id="PTHR33507">
    <property type="entry name" value="INNER MEMBRANE PROTEIN YBBJ"/>
    <property type="match status" value="1"/>
</dbReference>
<dbReference type="InterPro" id="IPR002810">
    <property type="entry name" value="NfeD-like_C"/>
</dbReference>
<dbReference type="Gene3D" id="2.40.50.140">
    <property type="entry name" value="Nucleic acid-binding proteins"/>
    <property type="match status" value="1"/>
</dbReference>
<protein>
    <recommendedName>
        <fullName evidence="5">NfeD-like C-terminal domain-containing protein</fullName>
    </recommendedName>
</protein>
<dbReference type="InterPro" id="IPR012340">
    <property type="entry name" value="NA-bd_OB-fold"/>
</dbReference>
<dbReference type="GO" id="GO:0016020">
    <property type="term" value="C:membrane"/>
    <property type="evidence" value="ECO:0007669"/>
    <property type="project" value="UniProtKB-SubCell"/>
</dbReference>
<dbReference type="InterPro" id="IPR052165">
    <property type="entry name" value="Membrane_assoc_protease"/>
</dbReference>
<accession>X1JQI2</accession>
<sequence>KPTASLEALVGCSGEAATPLAPKGYVQVKGELWRALSTEQNIDKGEEVVVVEIKKLTLLVKPLPNSSCEVSE</sequence>
<evidence type="ECO:0000256" key="2">
    <source>
        <dbReference type="ARBA" id="ARBA00022692"/>
    </source>
</evidence>
<evidence type="ECO:0000256" key="3">
    <source>
        <dbReference type="ARBA" id="ARBA00022989"/>
    </source>
</evidence>
<name>X1JQI2_9ZZZZ</name>
<dbReference type="Pfam" id="PF01957">
    <property type="entry name" value="NfeD"/>
    <property type="match status" value="1"/>
</dbReference>
<evidence type="ECO:0000259" key="5">
    <source>
        <dbReference type="Pfam" id="PF01957"/>
    </source>
</evidence>
<gene>
    <name evidence="6" type="ORF">S03H2_51281</name>
</gene>
<evidence type="ECO:0000256" key="1">
    <source>
        <dbReference type="ARBA" id="ARBA00004141"/>
    </source>
</evidence>
<dbReference type="SUPFAM" id="SSF141322">
    <property type="entry name" value="NfeD domain-like"/>
    <property type="match status" value="1"/>
</dbReference>
<keyword evidence="4" id="KW-0472">Membrane</keyword>
<keyword evidence="3" id="KW-1133">Transmembrane helix</keyword>
<feature type="non-terminal residue" evidence="6">
    <location>
        <position position="1"/>
    </location>
</feature>